<dbReference type="PANTHER" id="PTHR46268">
    <property type="entry name" value="STRESS RESPONSE PROTEIN NHAX"/>
    <property type="match status" value="1"/>
</dbReference>
<dbReference type="STRING" id="1123291.SAMN04490355_101881"/>
<feature type="domain" description="UspA" evidence="2">
    <location>
        <begin position="1"/>
        <end position="144"/>
    </location>
</feature>
<dbReference type="PANTHER" id="PTHR46268:SF25">
    <property type="entry name" value="USPA DOMAIN PROTEIN"/>
    <property type="match status" value="1"/>
</dbReference>
<dbReference type="CDD" id="cd00293">
    <property type="entry name" value="USP-like"/>
    <property type="match status" value="1"/>
</dbReference>
<accession>A0A1I4KMI6</accession>
<dbReference type="Gene3D" id="3.40.50.620">
    <property type="entry name" value="HUPs"/>
    <property type="match status" value="1"/>
</dbReference>
<dbReference type="RefSeq" id="WP_090937025.1">
    <property type="nucleotide sequence ID" value="NZ_FOTS01000018.1"/>
</dbReference>
<reference evidence="4" key="1">
    <citation type="submission" date="2016-10" db="EMBL/GenBank/DDBJ databases">
        <authorList>
            <person name="Varghese N."/>
            <person name="Submissions S."/>
        </authorList>
    </citation>
    <scope>NUCLEOTIDE SEQUENCE [LARGE SCALE GENOMIC DNA]</scope>
    <source>
        <strain evidence="4">DSM 13327</strain>
    </source>
</reference>
<dbReference type="SUPFAM" id="SSF52402">
    <property type="entry name" value="Adenine nucleotide alpha hydrolases-like"/>
    <property type="match status" value="1"/>
</dbReference>
<gene>
    <name evidence="3" type="ORF">SAMN04490355_101881</name>
</gene>
<evidence type="ECO:0000259" key="2">
    <source>
        <dbReference type="Pfam" id="PF00582"/>
    </source>
</evidence>
<dbReference type="InterPro" id="IPR006015">
    <property type="entry name" value="Universal_stress_UspA"/>
</dbReference>
<protein>
    <submittedName>
        <fullName evidence="3">Nucleotide-binding universal stress protein, UspA family</fullName>
    </submittedName>
</protein>
<dbReference type="AlphaFoldDB" id="A0A1I4KMI6"/>
<evidence type="ECO:0000256" key="1">
    <source>
        <dbReference type="ARBA" id="ARBA00008791"/>
    </source>
</evidence>
<dbReference type="Proteomes" id="UP000199520">
    <property type="component" value="Unassembled WGS sequence"/>
</dbReference>
<dbReference type="EMBL" id="FOTS01000018">
    <property type="protein sequence ID" value="SFL79974.1"/>
    <property type="molecule type" value="Genomic_DNA"/>
</dbReference>
<sequence length="144" mass="15617">MFNKILVPVDGSEAAWRALEYATALGEKFNSTITIVHVVQAHYTLPTVGINGEIPFISLNIQEVEATGYKIIELAKERIGGYPTFETSLEFGHPAERILSLASNNAYDLIVIGSRGLSGISEFFLGSISNNVSQSSTVPVMIIK</sequence>
<evidence type="ECO:0000313" key="4">
    <source>
        <dbReference type="Proteomes" id="UP000199520"/>
    </source>
</evidence>
<keyword evidence="4" id="KW-1185">Reference proteome</keyword>
<evidence type="ECO:0000313" key="3">
    <source>
        <dbReference type="EMBL" id="SFL79974.1"/>
    </source>
</evidence>
<dbReference type="InterPro" id="IPR014729">
    <property type="entry name" value="Rossmann-like_a/b/a_fold"/>
</dbReference>
<dbReference type="OrthoDB" id="9777884at2"/>
<name>A0A1I4KMI6_9FIRM</name>
<comment type="similarity">
    <text evidence="1">Belongs to the universal stress protein A family.</text>
</comment>
<dbReference type="InterPro" id="IPR006016">
    <property type="entry name" value="UspA"/>
</dbReference>
<dbReference type="PRINTS" id="PR01438">
    <property type="entry name" value="UNVRSLSTRESS"/>
</dbReference>
<proteinExistence type="inferred from homology"/>
<dbReference type="Pfam" id="PF00582">
    <property type="entry name" value="Usp"/>
    <property type="match status" value="1"/>
</dbReference>
<organism evidence="3 4">
    <name type="scientific">Pelosinus propionicus DSM 13327</name>
    <dbReference type="NCBI Taxonomy" id="1123291"/>
    <lineage>
        <taxon>Bacteria</taxon>
        <taxon>Bacillati</taxon>
        <taxon>Bacillota</taxon>
        <taxon>Negativicutes</taxon>
        <taxon>Selenomonadales</taxon>
        <taxon>Sporomusaceae</taxon>
        <taxon>Pelosinus</taxon>
    </lineage>
</organism>